<dbReference type="RefSeq" id="WP_103912442.1">
    <property type="nucleotide sequence ID" value="NZ_FNUS01000001.1"/>
</dbReference>
<gene>
    <name evidence="3" type="ORF">SAMN05421847_0409</name>
</gene>
<dbReference type="Proteomes" id="UP000236738">
    <property type="component" value="Unassembled WGS sequence"/>
</dbReference>
<dbReference type="GO" id="GO:0003677">
    <property type="term" value="F:DNA binding"/>
    <property type="evidence" value="ECO:0007669"/>
    <property type="project" value="UniProtKB-KW"/>
</dbReference>
<evidence type="ECO:0000256" key="1">
    <source>
        <dbReference type="ARBA" id="ARBA00023125"/>
    </source>
</evidence>
<dbReference type="PANTHER" id="PTHR46558:SF11">
    <property type="entry name" value="HTH-TYPE TRANSCRIPTIONAL REGULATOR XRE"/>
    <property type="match status" value="1"/>
</dbReference>
<dbReference type="AlphaFoldDB" id="A0A1H5TBV5"/>
<dbReference type="Gene3D" id="2.10.109.10">
    <property type="entry name" value="Umud Fragment, subunit A"/>
    <property type="match status" value="1"/>
</dbReference>
<dbReference type="SMART" id="SM00530">
    <property type="entry name" value="HTH_XRE"/>
    <property type="match status" value="1"/>
</dbReference>
<organism evidence="3 4">
    <name type="scientific">Halpernia humi</name>
    <dbReference type="NCBI Taxonomy" id="493375"/>
    <lineage>
        <taxon>Bacteria</taxon>
        <taxon>Pseudomonadati</taxon>
        <taxon>Bacteroidota</taxon>
        <taxon>Flavobacteriia</taxon>
        <taxon>Flavobacteriales</taxon>
        <taxon>Weeksellaceae</taxon>
        <taxon>Chryseobacterium group</taxon>
        <taxon>Halpernia</taxon>
    </lineage>
</organism>
<accession>A0A1H5TBV5</accession>
<dbReference type="InterPro" id="IPR001387">
    <property type="entry name" value="Cro/C1-type_HTH"/>
</dbReference>
<protein>
    <submittedName>
        <fullName evidence="3">DNA-binding transcriptional regulator, XRE-family HTH domain</fullName>
    </submittedName>
</protein>
<dbReference type="EMBL" id="FNUS01000001">
    <property type="protein sequence ID" value="SEF59571.1"/>
    <property type="molecule type" value="Genomic_DNA"/>
</dbReference>
<keyword evidence="1 3" id="KW-0238">DNA-binding</keyword>
<evidence type="ECO:0000259" key="2">
    <source>
        <dbReference type="PROSITE" id="PS50943"/>
    </source>
</evidence>
<evidence type="ECO:0000313" key="4">
    <source>
        <dbReference type="Proteomes" id="UP000236738"/>
    </source>
</evidence>
<dbReference type="OrthoDB" id="3831186at2"/>
<dbReference type="InterPro" id="IPR010982">
    <property type="entry name" value="Lambda_DNA-bd_dom_sf"/>
</dbReference>
<dbReference type="PROSITE" id="PS50943">
    <property type="entry name" value="HTH_CROC1"/>
    <property type="match status" value="1"/>
</dbReference>
<proteinExistence type="predicted"/>
<dbReference type="CDD" id="cd00093">
    <property type="entry name" value="HTH_XRE"/>
    <property type="match status" value="1"/>
</dbReference>
<sequence length="252" mass="29282">MSILSDNMRYLRAQLKYSQQKIADQLLITRGRYAKYEDGASEPPLEILLRISKYFHISIDLLVSVDVRKYPLDKIMKLPDNRIVLPVNVDLKGENMIEIIPHKAQMGYLSGYNDPEYIESLQNISLPFLRNGKFRAFPSSGDSMPPYGEGTYIVGKYLESLNDLKKKKTYIFITRNEGIVYKRLLEKSEKSLTVGSDNNFYEPYDIKYSEILEIWSYACSINTKEFEKDALDTQLIMSKLRNIEGMMRKKLI</sequence>
<evidence type="ECO:0000313" key="3">
    <source>
        <dbReference type="EMBL" id="SEF59571.1"/>
    </source>
</evidence>
<feature type="domain" description="HTH cro/C1-type" evidence="2">
    <location>
        <begin position="8"/>
        <end position="62"/>
    </location>
</feature>
<dbReference type="SUPFAM" id="SSF47413">
    <property type="entry name" value="lambda repressor-like DNA-binding domains"/>
    <property type="match status" value="1"/>
</dbReference>
<keyword evidence="4" id="KW-1185">Reference proteome</keyword>
<name>A0A1H5TBV5_9FLAO</name>
<reference evidence="4" key="1">
    <citation type="submission" date="2016-10" db="EMBL/GenBank/DDBJ databases">
        <authorList>
            <person name="Varghese N."/>
            <person name="Submissions S."/>
        </authorList>
    </citation>
    <scope>NUCLEOTIDE SEQUENCE [LARGE SCALE GENOMIC DNA]</scope>
    <source>
        <strain evidence="4">DSM 21580</strain>
    </source>
</reference>
<dbReference type="Gene3D" id="1.10.260.40">
    <property type="entry name" value="lambda repressor-like DNA-binding domains"/>
    <property type="match status" value="1"/>
</dbReference>
<dbReference type="PANTHER" id="PTHR46558">
    <property type="entry name" value="TRACRIPTIONAL REGULATORY PROTEIN-RELATED-RELATED"/>
    <property type="match status" value="1"/>
</dbReference>
<dbReference type="Pfam" id="PF01381">
    <property type="entry name" value="HTH_3"/>
    <property type="match status" value="1"/>
</dbReference>